<evidence type="ECO:0000259" key="2">
    <source>
        <dbReference type="Pfam" id="PF13966"/>
    </source>
</evidence>
<dbReference type="InterPro" id="IPR026960">
    <property type="entry name" value="RVT-Znf"/>
</dbReference>
<keyword evidence="4" id="KW-1185">Reference proteome</keyword>
<evidence type="ECO:0000313" key="4">
    <source>
        <dbReference type="Proteomes" id="UP001552299"/>
    </source>
</evidence>
<dbReference type="Pfam" id="PF13966">
    <property type="entry name" value="zf-RVT"/>
    <property type="match status" value="1"/>
</dbReference>
<reference evidence="3 4" key="1">
    <citation type="journal article" date="2024" name="Plant Biotechnol. J.">
        <title>Dendrobium thyrsiflorum genome and its molecular insights into genes involved in important horticultural traits.</title>
        <authorList>
            <person name="Chen B."/>
            <person name="Wang J.Y."/>
            <person name="Zheng P.J."/>
            <person name="Li K.L."/>
            <person name="Liang Y.M."/>
            <person name="Chen X.F."/>
            <person name="Zhang C."/>
            <person name="Zhao X."/>
            <person name="He X."/>
            <person name="Zhang G.Q."/>
            <person name="Liu Z.J."/>
            <person name="Xu Q."/>
        </authorList>
    </citation>
    <scope>NUCLEOTIDE SEQUENCE [LARGE SCALE GENOMIC DNA]</scope>
    <source>
        <strain evidence="3">GZMU011</strain>
    </source>
</reference>
<name>A0ABD0UQG0_DENTH</name>
<keyword evidence="1" id="KW-0472">Membrane</keyword>
<proteinExistence type="predicted"/>
<dbReference type="PANTHER" id="PTHR33116">
    <property type="entry name" value="REVERSE TRANSCRIPTASE ZINC-BINDING DOMAIN-CONTAINING PROTEIN-RELATED-RELATED"/>
    <property type="match status" value="1"/>
</dbReference>
<protein>
    <recommendedName>
        <fullName evidence="2">Reverse transcriptase zinc-binding domain-containing protein</fullName>
    </recommendedName>
</protein>
<dbReference type="PANTHER" id="PTHR33116:SF78">
    <property type="entry name" value="OS12G0587133 PROTEIN"/>
    <property type="match status" value="1"/>
</dbReference>
<sequence>MDALSSSLQAANHFQVINVWNCKYIDFLYADDLHHPYPTSAVYICNTLNIHSTGHPLIYLGLPISHKKLLQSNFNIRTKIASLLSGWKAKLLSFADFNYFPITQTLTLTSQNRPLLLPWLTLSSLPLLGFSTIMSYNPKKEDKHPPSSSFECMADLEVDHGFIYDHQGSLITPSTTTSTTSYSPWHLPSRSIYLSDIGHPPVSSSPINFPWINTLGIASLLVASLGNSYVVSHQFGLLSGTPWHYWIRGSILLKTCLKYIENLTARFLFHGEISARKMHIISWKDTCKPRHFGGLGIPSLSALIYTYGCSLISHLYTSFCPFADWCSAKVLYFYVVGSLIFISGDNWNLPANIPLSLKQVIMAAIIANGSSDNIRFSNSNSITFKPILSSFFVISLLLIGTNGYALKISIYCWLALTGGFETADVLFKRGLKVDLVYCFCRNQAECVSHLFFGCYYTFAIISNILPFCDNFLLRPTYIRYFSFLRDFVLNTKCKSTSIIVLYVALYTLFGVKEMEGNLKISSISTVSKLRRPCVLKSLVGVRRIMFWIFYFNLLHLFLPCAYSLSGPPRTMMNGIHSFVFLWKIVSTTSVCALDGRLLATKGASLLSGIQ</sequence>
<keyword evidence="1" id="KW-1133">Transmembrane helix</keyword>
<dbReference type="Proteomes" id="UP001552299">
    <property type="component" value="Unassembled WGS sequence"/>
</dbReference>
<comment type="caution">
    <text evidence="3">The sequence shown here is derived from an EMBL/GenBank/DDBJ whole genome shotgun (WGS) entry which is preliminary data.</text>
</comment>
<dbReference type="EMBL" id="JANQDX010000012">
    <property type="protein sequence ID" value="KAL0914850.1"/>
    <property type="molecule type" value="Genomic_DNA"/>
</dbReference>
<keyword evidence="1" id="KW-0812">Transmembrane</keyword>
<organism evidence="3 4">
    <name type="scientific">Dendrobium thyrsiflorum</name>
    <name type="common">Pinecone-like raceme dendrobium</name>
    <name type="synonym">Orchid</name>
    <dbReference type="NCBI Taxonomy" id="117978"/>
    <lineage>
        <taxon>Eukaryota</taxon>
        <taxon>Viridiplantae</taxon>
        <taxon>Streptophyta</taxon>
        <taxon>Embryophyta</taxon>
        <taxon>Tracheophyta</taxon>
        <taxon>Spermatophyta</taxon>
        <taxon>Magnoliopsida</taxon>
        <taxon>Liliopsida</taxon>
        <taxon>Asparagales</taxon>
        <taxon>Orchidaceae</taxon>
        <taxon>Epidendroideae</taxon>
        <taxon>Malaxideae</taxon>
        <taxon>Dendrobiinae</taxon>
        <taxon>Dendrobium</taxon>
    </lineage>
</organism>
<feature type="transmembrane region" description="Helical" evidence="1">
    <location>
        <begin position="544"/>
        <end position="564"/>
    </location>
</feature>
<evidence type="ECO:0000313" key="3">
    <source>
        <dbReference type="EMBL" id="KAL0914850.1"/>
    </source>
</evidence>
<feature type="transmembrane region" description="Helical" evidence="1">
    <location>
        <begin position="387"/>
        <end position="406"/>
    </location>
</feature>
<accession>A0ABD0UQG0</accession>
<feature type="transmembrane region" description="Helical" evidence="1">
    <location>
        <begin position="322"/>
        <end position="342"/>
    </location>
</feature>
<dbReference type="AlphaFoldDB" id="A0ABD0UQG0"/>
<feature type="domain" description="Reverse transcriptase zinc-binding" evidence="2">
    <location>
        <begin position="402"/>
        <end position="457"/>
    </location>
</feature>
<feature type="transmembrane region" description="Helical" evidence="1">
    <location>
        <begin position="292"/>
        <end position="316"/>
    </location>
</feature>
<evidence type="ECO:0000256" key="1">
    <source>
        <dbReference type="SAM" id="Phobius"/>
    </source>
</evidence>
<gene>
    <name evidence="3" type="ORF">M5K25_015234</name>
</gene>